<dbReference type="Proteomes" id="UP000483018">
    <property type="component" value="Unassembled WGS sequence"/>
</dbReference>
<dbReference type="InterPro" id="IPR001647">
    <property type="entry name" value="HTH_TetR"/>
</dbReference>
<dbReference type="Gene3D" id="1.10.357.10">
    <property type="entry name" value="Tetracycline Repressor, domain 2"/>
    <property type="match status" value="1"/>
</dbReference>
<protein>
    <submittedName>
        <fullName evidence="6">TetR family transcriptional regulator</fullName>
    </submittedName>
</protein>
<feature type="domain" description="HTH tetR-type" evidence="5">
    <location>
        <begin position="6"/>
        <end position="66"/>
    </location>
</feature>
<dbReference type="RefSeq" id="WP_158739558.1">
    <property type="nucleotide sequence ID" value="NZ_JAFBEP010000005.1"/>
</dbReference>
<reference evidence="6 7" key="1">
    <citation type="submission" date="2019-12" db="EMBL/GenBank/DDBJ databases">
        <title>Defluviitalea raffinosedens, isolated from a biogas fermenter, genome sequencing and characterization.</title>
        <authorList>
            <person name="Rettenmaier R."/>
            <person name="Schneider M."/>
            <person name="Neuhaus K."/>
            <person name="Liebl W."/>
            <person name="Zverlov V."/>
        </authorList>
    </citation>
    <scope>NUCLEOTIDE SEQUENCE [LARGE SCALE GENOMIC DNA]</scope>
    <source>
        <strain evidence="6 7">249c-K6</strain>
    </source>
</reference>
<dbReference type="EMBL" id="WSLF01000002">
    <property type="protein sequence ID" value="KAE9636307.1"/>
    <property type="molecule type" value="Genomic_DNA"/>
</dbReference>
<dbReference type="InterPro" id="IPR009057">
    <property type="entry name" value="Homeodomain-like_sf"/>
</dbReference>
<dbReference type="InterPro" id="IPR036271">
    <property type="entry name" value="Tet_transcr_reg_TetR-rel_C_sf"/>
</dbReference>
<dbReference type="Gene3D" id="1.10.10.60">
    <property type="entry name" value="Homeodomain-like"/>
    <property type="match status" value="1"/>
</dbReference>
<feature type="DNA-binding region" description="H-T-H motif" evidence="4">
    <location>
        <begin position="29"/>
        <end position="48"/>
    </location>
</feature>
<keyword evidence="1" id="KW-0805">Transcription regulation</keyword>
<dbReference type="InterPro" id="IPR013570">
    <property type="entry name" value="Tscrpt_reg_YsiA_C"/>
</dbReference>
<sequence>MGSNLTHRRESIILNAIELIHEFGIHSVSTKEIARRLELSESTVFKYFPKKNDIFLAVLEQFSVYDKDLFFTSIEKSKKSSPREAIIFYIDSYASYYENYPQITALMQAYELFRGIPELETKARDISLSRLENIQELIKIAQESNIIKNDIDAEILADIIYSTFIGLCFKWRIKGFRFSLRNEMRQITQLLLDVFGDKKNDYVYNARG</sequence>
<dbReference type="PROSITE" id="PS50977">
    <property type="entry name" value="HTH_TETR_2"/>
    <property type="match status" value="1"/>
</dbReference>
<dbReference type="GO" id="GO:0003700">
    <property type="term" value="F:DNA-binding transcription factor activity"/>
    <property type="evidence" value="ECO:0007669"/>
    <property type="project" value="TreeGrafter"/>
</dbReference>
<keyword evidence="2 4" id="KW-0238">DNA-binding</keyword>
<evidence type="ECO:0000313" key="6">
    <source>
        <dbReference type="EMBL" id="KAE9636307.1"/>
    </source>
</evidence>
<evidence type="ECO:0000256" key="4">
    <source>
        <dbReference type="PROSITE-ProRule" id="PRU00335"/>
    </source>
</evidence>
<dbReference type="GO" id="GO:0000976">
    <property type="term" value="F:transcription cis-regulatory region binding"/>
    <property type="evidence" value="ECO:0007669"/>
    <property type="project" value="TreeGrafter"/>
</dbReference>
<dbReference type="Pfam" id="PF08359">
    <property type="entry name" value="TetR_C_4"/>
    <property type="match status" value="1"/>
</dbReference>
<evidence type="ECO:0000256" key="2">
    <source>
        <dbReference type="ARBA" id="ARBA00023125"/>
    </source>
</evidence>
<dbReference type="SUPFAM" id="SSF46689">
    <property type="entry name" value="Homeodomain-like"/>
    <property type="match status" value="1"/>
</dbReference>
<gene>
    <name evidence="6" type="ORF">GND95_04090</name>
</gene>
<comment type="caution">
    <text evidence="6">The sequence shown here is derived from an EMBL/GenBank/DDBJ whole genome shotgun (WGS) entry which is preliminary data.</text>
</comment>
<evidence type="ECO:0000256" key="3">
    <source>
        <dbReference type="ARBA" id="ARBA00023163"/>
    </source>
</evidence>
<keyword evidence="3" id="KW-0804">Transcription</keyword>
<dbReference type="AlphaFoldDB" id="A0A7C8HJ16"/>
<dbReference type="InterPro" id="IPR050109">
    <property type="entry name" value="HTH-type_TetR-like_transc_reg"/>
</dbReference>
<evidence type="ECO:0000313" key="7">
    <source>
        <dbReference type="Proteomes" id="UP000483018"/>
    </source>
</evidence>
<dbReference type="OrthoDB" id="13453at2"/>
<dbReference type="SUPFAM" id="SSF48498">
    <property type="entry name" value="Tetracyclin repressor-like, C-terminal domain"/>
    <property type="match status" value="1"/>
</dbReference>
<accession>A0A7C8HJ16</accession>
<name>A0A7C8HJ16_9FIRM</name>
<evidence type="ECO:0000256" key="1">
    <source>
        <dbReference type="ARBA" id="ARBA00023015"/>
    </source>
</evidence>
<dbReference type="Pfam" id="PF00440">
    <property type="entry name" value="TetR_N"/>
    <property type="match status" value="1"/>
</dbReference>
<evidence type="ECO:0000259" key="5">
    <source>
        <dbReference type="PROSITE" id="PS50977"/>
    </source>
</evidence>
<dbReference type="PANTHER" id="PTHR30055">
    <property type="entry name" value="HTH-TYPE TRANSCRIPTIONAL REGULATOR RUTR"/>
    <property type="match status" value="1"/>
</dbReference>
<keyword evidence="7" id="KW-1185">Reference proteome</keyword>
<organism evidence="6 7">
    <name type="scientific">Defluviitalea raffinosedens</name>
    <dbReference type="NCBI Taxonomy" id="1450156"/>
    <lineage>
        <taxon>Bacteria</taxon>
        <taxon>Bacillati</taxon>
        <taxon>Bacillota</taxon>
        <taxon>Clostridia</taxon>
        <taxon>Lachnospirales</taxon>
        <taxon>Defluviitaleaceae</taxon>
        <taxon>Defluviitalea</taxon>
    </lineage>
</organism>
<proteinExistence type="predicted"/>
<dbReference type="PANTHER" id="PTHR30055:SF234">
    <property type="entry name" value="HTH-TYPE TRANSCRIPTIONAL REGULATOR BETI"/>
    <property type="match status" value="1"/>
</dbReference>